<evidence type="ECO:0000313" key="7">
    <source>
        <dbReference type="EMBL" id="MCG4610743.1"/>
    </source>
</evidence>
<feature type="signal peptide" evidence="5">
    <location>
        <begin position="1"/>
        <end position="20"/>
    </location>
</feature>
<dbReference type="Gene3D" id="3.40.50.2300">
    <property type="match status" value="2"/>
</dbReference>
<keyword evidence="2" id="KW-0813">Transport</keyword>
<dbReference type="InterPro" id="IPR051010">
    <property type="entry name" value="BCAA_transport"/>
</dbReference>
<evidence type="ECO:0000256" key="1">
    <source>
        <dbReference type="ARBA" id="ARBA00010062"/>
    </source>
</evidence>
<comment type="caution">
    <text evidence="7">The sequence shown here is derived from an EMBL/GenBank/DDBJ whole genome shotgun (WGS) entry which is preliminary data.</text>
</comment>
<keyword evidence="3 5" id="KW-0732">Signal</keyword>
<feature type="chain" id="PRO_5046387708" evidence="5">
    <location>
        <begin position="21"/>
        <end position="392"/>
    </location>
</feature>
<evidence type="ECO:0000256" key="5">
    <source>
        <dbReference type="SAM" id="SignalP"/>
    </source>
</evidence>
<evidence type="ECO:0000256" key="2">
    <source>
        <dbReference type="ARBA" id="ARBA00022448"/>
    </source>
</evidence>
<dbReference type="InterPro" id="IPR028082">
    <property type="entry name" value="Peripla_BP_I"/>
</dbReference>
<dbReference type="PROSITE" id="PS51257">
    <property type="entry name" value="PROKAR_LIPOPROTEIN"/>
    <property type="match status" value="1"/>
</dbReference>
<comment type="similarity">
    <text evidence="1">Belongs to the leucine-binding protein family.</text>
</comment>
<keyword evidence="8" id="KW-1185">Reference proteome</keyword>
<proteinExistence type="inferred from homology"/>
<protein>
    <submittedName>
        <fullName evidence="7">ABC transporter substrate-binding protein</fullName>
    </submittedName>
</protein>
<evidence type="ECO:0000256" key="4">
    <source>
        <dbReference type="ARBA" id="ARBA00022970"/>
    </source>
</evidence>
<reference evidence="7 8" key="1">
    <citation type="submission" date="2022-01" db="EMBL/GenBank/DDBJ databases">
        <title>Collection of gut derived symbiotic bacterial strains cultured from healthy donors.</title>
        <authorList>
            <person name="Lin H."/>
            <person name="Kohout C."/>
            <person name="Waligurski E."/>
            <person name="Pamer E.G."/>
        </authorList>
    </citation>
    <scope>NUCLEOTIDE SEQUENCE [LARGE SCALE GENOMIC DNA]</scope>
    <source>
        <strain evidence="7 8">DFI.7.58</strain>
    </source>
</reference>
<evidence type="ECO:0000313" key="8">
    <source>
        <dbReference type="Proteomes" id="UP001298681"/>
    </source>
</evidence>
<dbReference type="RefSeq" id="WP_087229846.1">
    <property type="nucleotide sequence ID" value="NZ_JAKNHQ010000008.1"/>
</dbReference>
<dbReference type="Pfam" id="PF13458">
    <property type="entry name" value="Peripla_BP_6"/>
    <property type="match status" value="1"/>
</dbReference>
<dbReference type="SUPFAM" id="SSF53822">
    <property type="entry name" value="Periplasmic binding protein-like I"/>
    <property type="match status" value="1"/>
</dbReference>
<dbReference type="InterPro" id="IPR028081">
    <property type="entry name" value="Leu-bd"/>
</dbReference>
<feature type="domain" description="Leucine-binding protein" evidence="6">
    <location>
        <begin position="42"/>
        <end position="382"/>
    </location>
</feature>
<keyword evidence="4" id="KW-0029">Amino-acid transport</keyword>
<dbReference type="Proteomes" id="UP001298681">
    <property type="component" value="Unassembled WGS sequence"/>
</dbReference>
<name>A0ABS9MJQ3_9FIRM</name>
<dbReference type="InterPro" id="IPR000709">
    <property type="entry name" value="Leu_Ile_Val-bd"/>
</dbReference>
<evidence type="ECO:0000256" key="3">
    <source>
        <dbReference type="ARBA" id="ARBA00022729"/>
    </source>
</evidence>
<dbReference type="EMBL" id="JAKNHQ010000008">
    <property type="protein sequence ID" value="MCG4610743.1"/>
    <property type="molecule type" value="Genomic_DNA"/>
</dbReference>
<dbReference type="PANTHER" id="PTHR30483:SF6">
    <property type="entry name" value="PERIPLASMIC BINDING PROTEIN OF ABC TRANSPORTER FOR NATURAL AMINO ACIDS"/>
    <property type="match status" value="1"/>
</dbReference>
<organism evidence="7 8">
    <name type="scientific">Anaeromassilibacillus senegalensis</name>
    <dbReference type="NCBI Taxonomy" id="1673717"/>
    <lineage>
        <taxon>Bacteria</taxon>
        <taxon>Bacillati</taxon>
        <taxon>Bacillota</taxon>
        <taxon>Clostridia</taxon>
        <taxon>Eubacteriales</taxon>
        <taxon>Acutalibacteraceae</taxon>
        <taxon>Anaeromassilibacillus</taxon>
    </lineage>
</organism>
<gene>
    <name evidence="7" type="ORF">L0P57_07325</name>
</gene>
<accession>A0ABS9MJQ3</accession>
<evidence type="ECO:0000259" key="6">
    <source>
        <dbReference type="Pfam" id="PF13458"/>
    </source>
</evidence>
<dbReference type="PRINTS" id="PR00337">
    <property type="entry name" value="LEUILEVALBP"/>
</dbReference>
<dbReference type="CDD" id="cd06347">
    <property type="entry name" value="PBP1_ABC_LivK_ligand_binding-like"/>
    <property type="match status" value="1"/>
</dbReference>
<sequence length="392" mass="41565">MKKRFLAMVLAAAMMLTAMVGCGNGNTQDGGNANNAGATGDTIKIGGLAPLTGDVSVYGVAVDNGVKMAVEEINADGGVLGKQIEYIVYDEKGDATEAVNAYNKLVQSDNVVAIVGDVTSKPTLAVAQQAAKDKIPLITASGTAENITQAGENIFRACFIDPFQGELMASYASKKLEKKTAAIIYNISDDYSKGLYEAFEAAAGDLGIEVVQVEGYGKGTVDFKAQLTNIKSKNPDVIFLPVYYQDVALIAVQAKELGIEAQFLGADGWDGVIGQVDESNMDAVNGAYFCSQYSAQSDDPNLQAFLSKYKETYGMDASQFAVLGYDAMKMLAQAISEAGSTDSAAITSAMAAIDFTGLTGHMTFDENRNPVKSAAITQIDNGEYKFIEYYEK</sequence>
<dbReference type="PANTHER" id="PTHR30483">
    <property type="entry name" value="LEUCINE-SPECIFIC-BINDING PROTEIN"/>
    <property type="match status" value="1"/>
</dbReference>